<accession>A0ACB9KMC0</accession>
<proteinExistence type="predicted"/>
<evidence type="ECO:0000313" key="2">
    <source>
        <dbReference type="Proteomes" id="UP000828941"/>
    </source>
</evidence>
<organism evidence="1 2">
    <name type="scientific">Bauhinia variegata</name>
    <name type="common">Purple orchid tree</name>
    <name type="synonym">Phanera variegata</name>
    <dbReference type="NCBI Taxonomy" id="167791"/>
    <lineage>
        <taxon>Eukaryota</taxon>
        <taxon>Viridiplantae</taxon>
        <taxon>Streptophyta</taxon>
        <taxon>Embryophyta</taxon>
        <taxon>Tracheophyta</taxon>
        <taxon>Spermatophyta</taxon>
        <taxon>Magnoliopsida</taxon>
        <taxon>eudicotyledons</taxon>
        <taxon>Gunneridae</taxon>
        <taxon>Pentapetalae</taxon>
        <taxon>rosids</taxon>
        <taxon>fabids</taxon>
        <taxon>Fabales</taxon>
        <taxon>Fabaceae</taxon>
        <taxon>Cercidoideae</taxon>
        <taxon>Cercideae</taxon>
        <taxon>Bauhiniinae</taxon>
        <taxon>Bauhinia</taxon>
    </lineage>
</organism>
<evidence type="ECO:0000313" key="1">
    <source>
        <dbReference type="EMBL" id="KAI4298409.1"/>
    </source>
</evidence>
<name>A0ACB9KMC0_BAUVA</name>
<comment type="caution">
    <text evidence="1">The sequence shown here is derived from an EMBL/GenBank/DDBJ whole genome shotgun (WGS) entry which is preliminary data.</text>
</comment>
<dbReference type="Proteomes" id="UP000828941">
    <property type="component" value="Chromosome 13"/>
</dbReference>
<reference evidence="1 2" key="1">
    <citation type="journal article" date="2022" name="DNA Res.">
        <title>Chromosomal-level genome assembly of the orchid tree Bauhinia variegata (Leguminosae; Cercidoideae) supports the allotetraploid origin hypothesis of Bauhinia.</title>
        <authorList>
            <person name="Zhong Y."/>
            <person name="Chen Y."/>
            <person name="Zheng D."/>
            <person name="Pang J."/>
            <person name="Liu Y."/>
            <person name="Luo S."/>
            <person name="Meng S."/>
            <person name="Qian L."/>
            <person name="Wei D."/>
            <person name="Dai S."/>
            <person name="Zhou R."/>
        </authorList>
    </citation>
    <scope>NUCLEOTIDE SEQUENCE [LARGE SCALE GENOMIC DNA]</scope>
    <source>
        <strain evidence="1">BV-YZ2020</strain>
    </source>
</reference>
<sequence>MEIVDVVFDKLRGFAKSSQDFVDDIIRHREYSARRNPIEILKRLQREAFSDLMKLRDRQDKVERMLSFYKPSKGSPFQESSTHVRGQVDLLGALLLMDRIDQQNLDAISRAGIRTGVDSRFIFETTIRQEDSLVVELVASQKGAEHLGDIQGSPLSMAKLSYVANVNDWLSVLAIPVGAQCRDVGLASNSSFPGKGLTEVSSFGPPLLNLHHGSGIGITVRKSNVIASLAQLISGLGMQPGSNLMENFSSTFGQLVCHFPRGTKLSLLGLHQVPMSSSQIRNVGTLTFPMLLSKRHAASETVPEALPVSGTNAQGTTGSMAFMVESEVDDITKIGGWIERNNLNPNTVRWAVTMSDVSDDSFGWGMCLSGMIGEASGDNFLAESYLKFNLGNKFTLKPGLAYIMDGNSRTAALMLRSNWSL</sequence>
<dbReference type="EMBL" id="CM039438">
    <property type="protein sequence ID" value="KAI4298409.1"/>
    <property type="molecule type" value="Genomic_DNA"/>
</dbReference>
<keyword evidence="2" id="KW-1185">Reference proteome</keyword>
<gene>
    <name evidence="1" type="ORF">L6164_031974</name>
</gene>
<protein>
    <submittedName>
        <fullName evidence="1">Uncharacterized protein</fullName>
    </submittedName>
</protein>